<dbReference type="RefSeq" id="WP_284279575.1">
    <property type="nucleotide sequence ID" value="NZ_BSOJ01000006.1"/>
</dbReference>
<accession>A0ABQ5YL09</accession>
<name>A0ABQ5YL09_9BURK</name>
<evidence type="ECO:0000313" key="1">
    <source>
        <dbReference type="EMBL" id="GLR25239.1"/>
    </source>
</evidence>
<keyword evidence="2" id="KW-1185">Reference proteome</keyword>
<sequence>MLDELPALGLDTSGRRHLPMPRTPTPESLLQKNPFCKVFGFAAPSGLHNVSGPCSLACVLDYYQIGWSHIPKASDGHAANDDFILEVMRWSGAPDLLGGVWGTSPAKMLEGLQKAELEACWYVGGTEEDTLEFIRLELLNHRPVIVLLDYTPLTHSNRLEWQVVFQMDAHSIYTKSSEARNHTQQWSKSDFGRLLCNSIPGCNRTLITAAK</sequence>
<dbReference type="EMBL" id="BSOJ01000006">
    <property type="protein sequence ID" value="GLR25239.1"/>
    <property type="molecule type" value="Genomic_DNA"/>
</dbReference>
<reference evidence="2" key="1">
    <citation type="journal article" date="2019" name="Int. J. Syst. Evol. Microbiol.">
        <title>The Global Catalogue of Microorganisms (GCM) 10K type strain sequencing project: providing services to taxonomists for standard genome sequencing and annotation.</title>
        <authorList>
            <consortium name="The Broad Institute Genomics Platform"/>
            <consortium name="The Broad Institute Genome Sequencing Center for Infectious Disease"/>
            <person name="Wu L."/>
            <person name="Ma J."/>
        </authorList>
    </citation>
    <scope>NUCLEOTIDE SEQUENCE [LARGE SCALE GENOMIC DNA]</scope>
    <source>
        <strain evidence="2">NBRC 105857</strain>
    </source>
</reference>
<protein>
    <submittedName>
        <fullName evidence="1">Uncharacterized protein</fullName>
    </submittedName>
</protein>
<dbReference type="Proteomes" id="UP001156664">
    <property type="component" value="Unassembled WGS sequence"/>
</dbReference>
<gene>
    <name evidence="1" type="ORF">GCM10007875_03270</name>
</gene>
<evidence type="ECO:0000313" key="2">
    <source>
        <dbReference type="Proteomes" id="UP001156664"/>
    </source>
</evidence>
<organism evidence="1 2">
    <name type="scientific">Limnobacter litoralis</name>
    <dbReference type="NCBI Taxonomy" id="481366"/>
    <lineage>
        <taxon>Bacteria</taxon>
        <taxon>Pseudomonadati</taxon>
        <taxon>Pseudomonadota</taxon>
        <taxon>Betaproteobacteria</taxon>
        <taxon>Burkholderiales</taxon>
        <taxon>Burkholderiaceae</taxon>
        <taxon>Limnobacter</taxon>
    </lineage>
</organism>
<proteinExistence type="predicted"/>
<comment type="caution">
    <text evidence="1">The sequence shown here is derived from an EMBL/GenBank/DDBJ whole genome shotgun (WGS) entry which is preliminary data.</text>
</comment>